<keyword evidence="3" id="KW-1185">Reference proteome</keyword>
<feature type="compositionally biased region" description="Basic and acidic residues" evidence="1">
    <location>
        <begin position="80"/>
        <end position="89"/>
    </location>
</feature>
<gene>
    <name evidence="2" type="ORF">DKG75_12660</name>
</gene>
<evidence type="ECO:0000256" key="1">
    <source>
        <dbReference type="SAM" id="MobiDB-lite"/>
    </source>
</evidence>
<dbReference type="Proteomes" id="UP000246077">
    <property type="component" value="Unassembled WGS sequence"/>
</dbReference>
<dbReference type="AlphaFoldDB" id="A0A317E173"/>
<evidence type="ECO:0000313" key="2">
    <source>
        <dbReference type="EMBL" id="PWR20837.1"/>
    </source>
</evidence>
<comment type="caution">
    <text evidence="2">The sequence shown here is derived from an EMBL/GenBank/DDBJ whole genome shotgun (WGS) entry which is preliminary data.</text>
</comment>
<evidence type="ECO:0000313" key="3">
    <source>
        <dbReference type="Proteomes" id="UP000246077"/>
    </source>
</evidence>
<name>A0A317E173_9PROT</name>
<proteinExistence type="predicted"/>
<reference evidence="3" key="1">
    <citation type="submission" date="2018-05" db="EMBL/GenBank/DDBJ databases">
        <title>Zavarzinia sp. HR-AS.</title>
        <authorList>
            <person name="Lee Y."/>
            <person name="Jeon C.O."/>
        </authorList>
    </citation>
    <scope>NUCLEOTIDE SEQUENCE [LARGE SCALE GENOMIC DNA]</scope>
    <source>
        <strain evidence="3">DSM 1231</strain>
    </source>
</reference>
<accession>A0A317E173</accession>
<sequence>MPEGYGGRLLFVIVLGLLFYGDPIFRPPSYYYCWSQTGDTLFITDLITVTYENTGPEARRILAAPLAEAGYAEPVCSHGGPRDYEVDKGRRTHLRSPNARPLAWNGVGPPPSPAEVVASPQPGQAGESQGQEDRRHEDE</sequence>
<feature type="region of interest" description="Disordered" evidence="1">
    <location>
        <begin position="73"/>
        <end position="139"/>
    </location>
</feature>
<protein>
    <submittedName>
        <fullName evidence="2">Uncharacterized protein</fullName>
    </submittedName>
</protein>
<organism evidence="2 3">
    <name type="scientific">Zavarzinia compransoris</name>
    <dbReference type="NCBI Taxonomy" id="1264899"/>
    <lineage>
        <taxon>Bacteria</taxon>
        <taxon>Pseudomonadati</taxon>
        <taxon>Pseudomonadota</taxon>
        <taxon>Alphaproteobacteria</taxon>
        <taxon>Rhodospirillales</taxon>
        <taxon>Zavarziniaceae</taxon>
        <taxon>Zavarzinia</taxon>
    </lineage>
</organism>
<dbReference type="EMBL" id="QGLF01000003">
    <property type="protein sequence ID" value="PWR20837.1"/>
    <property type="molecule type" value="Genomic_DNA"/>
</dbReference>